<dbReference type="EMBL" id="SMLW01000459">
    <property type="protein sequence ID" value="MTI24847.1"/>
    <property type="molecule type" value="Genomic_DNA"/>
</dbReference>
<comment type="caution">
    <text evidence="14">The sequence shown here is derived from an EMBL/GenBank/DDBJ whole genome shotgun (WGS) entry which is preliminary data.</text>
</comment>
<dbReference type="EC" id="4.3.3.7" evidence="4 12"/>
<dbReference type="SUPFAM" id="SSF51569">
    <property type="entry name" value="Aldolase"/>
    <property type="match status" value="1"/>
</dbReference>
<dbReference type="RefSeq" id="WP_155170885.1">
    <property type="nucleotide sequence ID" value="NZ_BAAAFL010000022.1"/>
</dbReference>
<gene>
    <name evidence="12" type="primary">dapA</name>
    <name evidence="14" type="ORF">E1163_07835</name>
</gene>
<keyword evidence="7 12" id="KW-0220">Diaminopimelate biosynthesis</keyword>
<feature type="site" description="Part of a proton relay during catalysis" evidence="12">
    <location>
        <position position="46"/>
    </location>
</feature>
<evidence type="ECO:0000313" key="15">
    <source>
        <dbReference type="Proteomes" id="UP000798808"/>
    </source>
</evidence>
<dbReference type="CDD" id="cd00950">
    <property type="entry name" value="DHDPS"/>
    <property type="match status" value="1"/>
</dbReference>
<comment type="catalytic activity">
    <reaction evidence="11 12">
        <text>L-aspartate 4-semialdehyde + pyruvate = (2S,4S)-4-hydroxy-2,3,4,5-tetrahydrodipicolinate + H2O + H(+)</text>
        <dbReference type="Rhea" id="RHEA:34171"/>
        <dbReference type="ChEBI" id="CHEBI:15361"/>
        <dbReference type="ChEBI" id="CHEBI:15377"/>
        <dbReference type="ChEBI" id="CHEBI:15378"/>
        <dbReference type="ChEBI" id="CHEBI:67139"/>
        <dbReference type="ChEBI" id="CHEBI:537519"/>
        <dbReference type="EC" id="4.3.3.7"/>
    </reaction>
</comment>
<evidence type="ECO:0000256" key="9">
    <source>
        <dbReference type="ARBA" id="ARBA00023239"/>
    </source>
</evidence>
<evidence type="ECO:0000256" key="10">
    <source>
        <dbReference type="ARBA" id="ARBA00023270"/>
    </source>
</evidence>
<evidence type="ECO:0000256" key="12">
    <source>
        <dbReference type="HAMAP-Rule" id="MF_00418"/>
    </source>
</evidence>
<dbReference type="PRINTS" id="PR00146">
    <property type="entry name" value="DHPICSNTHASE"/>
</dbReference>
<feature type="binding site" evidence="12">
    <location>
        <position position="47"/>
    </location>
    <ligand>
        <name>pyruvate</name>
        <dbReference type="ChEBI" id="CHEBI:15361"/>
    </ligand>
</feature>
<keyword evidence="8 12" id="KW-0457">Lysine biosynthesis</keyword>
<feature type="binding site" evidence="12">
    <location>
        <position position="205"/>
    </location>
    <ligand>
        <name>pyruvate</name>
        <dbReference type="ChEBI" id="CHEBI:15361"/>
    </ligand>
</feature>
<comment type="caution">
    <text evidence="12">Was originally thought to be a dihydrodipicolinate synthase (DHDPS), catalyzing the condensation of (S)-aspartate-beta-semialdehyde [(S)-ASA] and pyruvate to dihydrodipicolinate (DHDP). However, it was shown in E.coli that the product of the enzymatic reaction is not dihydrodipicolinate but in fact (4S)-4-hydroxy-2,3,4,5-tetrahydro-(2S)-dipicolinic acid (HTPA), and that the consecutive dehydration reaction leading to DHDP is not spontaneous but catalyzed by DapB.</text>
</comment>
<dbReference type="SMART" id="SM01130">
    <property type="entry name" value="DHDPS"/>
    <property type="match status" value="1"/>
</dbReference>
<dbReference type="PANTHER" id="PTHR12128">
    <property type="entry name" value="DIHYDRODIPICOLINATE SYNTHASE"/>
    <property type="match status" value="1"/>
</dbReference>
<evidence type="ECO:0000256" key="13">
    <source>
        <dbReference type="PIRNR" id="PIRNR001365"/>
    </source>
</evidence>
<dbReference type="HAMAP" id="MF_00418">
    <property type="entry name" value="DapA"/>
    <property type="match status" value="1"/>
</dbReference>
<keyword evidence="10 12" id="KW-0704">Schiff base</keyword>
<dbReference type="Proteomes" id="UP000798808">
    <property type="component" value="Unassembled WGS sequence"/>
</dbReference>
<accession>A0ABW9RL71</accession>
<comment type="similarity">
    <text evidence="3 12 13">Belongs to the DapA family.</text>
</comment>
<evidence type="ECO:0000256" key="3">
    <source>
        <dbReference type="ARBA" id="ARBA00007592"/>
    </source>
</evidence>
<comment type="subcellular location">
    <subcellularLocation>
        <location evidence="12">Cytoplasm</location>
    </subcellularLocation>
</comment>
<comment type="subunit">
    <text evidence="12">Homotetramer; dimer of dimers.</text>
</comment>
<dbReference type="InterPro" id="IPR013785">
    <property type="entry name" value="Aldolase_TIM"/>
</dbReference>
<feature type="active site" description="Proton donor/acceptor" evidence="12">
    <location>
        <position position="135"/>
    </location>
</feature>
<dbReference type="GO" id="GO:0008840">
    <property type="term" value="F:4-hydroxy-tetrahydrodipicolinate synthase activity"/>
    <property type="evidence" value="ECO:0007669"/>
    <property type="project" value="UniProtKB-EC"/>
</dbReference>
<keyword evidence="6 12" id="KW-0028">Amino-acid biosynthesis</keyword>
<dbReference type="PROSITE" id="PS00666">
    <property type="entry name" value="DHDPS_2"/>
    <property type="match status" value="1"/>
</dbReference>
<sequence>MHKLHGTGVALVTPFDSKGNIDFDGLTNLLKFTAEKGVDYYVVQGTTGESATISAKDKAEILKYTKQNNPHQLPIVYGIGGNNTEEVIKTIKSTDLDGVEAILSVSPYYNKPSQEGIYQHYIAIADASPVPVILYNVPGRTGSNISASTSLRLAKHKNIIGVKEASGNLEQAMLISRDKPEDFMLISGDDMLTVPLYAIGSVGVISVLANGFADIFKEMKDAAFANDYKKAAAAAFQLLEINPLMYSESNPVGIKQVLKEFGVCDNFVRLPLVSASEDLQAQISKAMHQMKAGLSAI</sequence>
<feature type="site" description="Part of a proton relay during catalysis" evidence="12">
    <location>
        <position position="109"/>
    </location>
</feature>
<dbReference type="Gene3D" id="3.20.20.70">
    <property type="entry name" value="Aldolase class I"/>
    <property type="match status" value="1"/>
</dbReference>
<keyword evidence="15" id="KW-1185">Reference proteome</keyword>
<evidence type="ECO:0000256" key="5">
    <source>
        <dbReference type="ARBA" id="ARBA00022490"/>
    </source>
</evidence>
<dbReference type="PANTHER" id="PTHR12128:SF66">
    <property type="entry name" value="4-HYDROXY-2-OXOGLUTARATE ALDOLASE, MITOCHONDRIAL"/>
    <property type="match status" value="1"/>
</dbReference>
<dbReference type="InterPro" id="IPR005263">
    <property type="entry name" value="DapA"/>
</dbReference>
<feature type="active site" description="Schiff-base intermediate with substrate" evidence="12">
    <location>
        <position position="163"/>
    </location>
</feature>
<comment type="function">
    <text evidence="1 12">Catalyzes the condensation of (S)-aspartate-beta-semialdehyde [(S)-ASA] and pyruvate to 4-hydroxy-tetrahydrodipicolinate (HTPA).</text>
</comment>
<name>A0ABW9RL71_9BACT</name>
<organism evidence="14 15">
    <name type="scientific">Fulvivirga kasyanovii</name>
    <dbReference type="NCBI Taxonomy" id="396812"/>
    <lineage>
        <taxon>Bacteria</taxon>
        <taxon>Pseudomonadati</taxon>
        <taxon>Bacteroidota</taxon>
        <taxon>Cytophagia</taxon>
        <taxon>Cytophagales</taxon>
        <taxon>Fulvivirgaceae</taxon>
        <taxon>Fulvivirga</taxon>
    </lineage>
</organism>
<comment type="pathway">
    <text evidence="2 12">Amino-acid biosynthesis; L-lysine biosynthesis via DAP pathway; (S)-tetrahydrodipicolinate from L-aspartate: step 3/4.</text>
</comment>
<evidence type="ECO:0000256" key="2">
    <source>
        <dbReference type="ARBA" id="ARBA00005120"/>
    </source>
</evidence>
<dbReference type="NCBIfam" id="TIGR00674">
    <property type="entry name" value="dapA"/>
    <property type="match status" value="1"/>
</dbReference>
<dbReference type="PIRSF" id="PIRSF001365">
    <property type="entry name" value="DHDPS"/>
    <property type="match status" value="1"/>
</dbReference>
<evidence type="ECO:0000256" key="7">
    <source>
        <dbReference type="ARBA" id="ARBA00022915"/>
    </source>
</evidence>
<evidence type="ECO:0000256" key="1">
    <source>
        <dbReference type="ARBA" id="ARBA00003294"/>
    </source>
</evidence>
<protein>
    <recommendedName>
        <fullName evidence="4 12">4-hydroxy-tetrahydrodipicolinate synthase</fullName>
        <shortName evidence="12">HTPA synthase</shortName>
        <ecNumber evidence="4 12">4.3.3.7</ecNumber>
    </recommendedName>
</protein>
<reference evidence="14 15" key="1">
    <citation type="submission" date="2019-02" db="EMBL/GenBank/DDBJ databases">
        <authorList>
            <person name="Goldberg S.R."/>
            <person name="Haltli B.A."/>
            <person name="Correa H."/>
            <person name="Russell K.G."/>
        </authorList>
    </citation>
    <scope>NUCLEOTIDE SEQUENCE [LARGE SCALE GENOMIC DNA]</scope>
    <source>
        <strain evidence="14 15">JCM 16186</strain>
    </source>
</reference>
<evidence type="ECO:0000256" key="4">
    <source>
        <dbReference type="ARBA" id="ARBA00012086"/>
    </source>
</evidence>
<keyword evidence="5 12" id="KW-0963">Cytoplasm</keyword>
<dbReference type="Pfam" id="PF00701">
    <property type="entry name" value="DHDPS"/>
    <property type="match status" value="1"/>
</dbReference>
<dbReference type="InterPro" id="IPR002220">
    <property type="entry name" value="DapA-like"/>
</dbReference>
<keyword evidence="9 12" id="KW-0456">Lyase</keyword>
<evidence type="ECO:0000313" key="14">
    <source>
        <dbReference type="EMBL" id="MTI24847.1"/>
    </source>
</evidence>
<evidence type="ECO:0000256" key="8">
    <source>
        <dbReference type="ARBA" id="ARBA00023154"/>
    </source>
</evidence>
<dbReference type="InterPro" id="IPR020625">
    <property type="entry name" value="Schiff_base-form_aldolases_AS"/>
</dbReference>
<proteinExistence type="inferred from homology"/>
<evidence type="ECO:0000256" key="11">
    <source>
        <dbReference type="ARBA" id="ARBA00047836"/>
    </source>
</evidence>
<evidence type="ECO:0000256" key="6">
    <source>
        <dbReference type="ARBA" id="ARBA00022605"/>
    </source>
</evidence>